<keyword evidence="3 7" id="KW-0202">Cytokine</keyword>
<dbReference type="SMART" id="SM00076">
    <property type="entry name" value="IFabd"/>
    <property type="match status" value="1"/>
</dbReference>
<comment type="similarity">
    <text evidence="2 7">Belongs to the alpha/beta interferon family.</text>
</comment>
<keyword evidence="8" id="KW-1185">Reference proteome</keyword>
<gene>
    <name evidence="9" type="primary">LOC116566062</name>
</gene>
<dbReference type="PANTHER" id="PTHR11691">
    <property type="entry name" value="TYPE I INTERFERON"/>
    <property type="match status" value="1"/>
</dbReference>
<dbReference type="InterPro" id="IPR009079">
    <property type="entry name" value="4_helix_cytokine-like_core"/>
</dbReference>
<organism evidence="8 9">
    <name type="scientific">Sapajus apella</name>
    <name type="common">Brown-capped capuchin</name>
    <name type="synonym">Cebus apella</name>
    <dbReference type="NCBI Taxonomy" id="9515"/>
    <lineage>
        <taxon>Eukaryota</taxon>
        <taxon>Metazoa</taxon>
        <taxon>Chordata</taxon>
        <taxon>Craniata</taxon>
        <taxon>Vertebrata</taxon>
        <taxon>Euteleostomi</taxon>
        <taxon>Mammalia</taxon>
        <taxon>Eutheria</taxon>
        <taxon>Euarchontoglires</taxon>
        <taxon>Primates</taxon>
        <taxon>Haplorrhini</taxon>
        <taxon>Platyrrhini</taxon>
        <taxon>Cebidae</taxon>
        <taxon>Cebinae</taxon>
        <taxon>Sapajus</taxon>
    </lineage>
</organism>
<evidence type="ECO:0000313" key="9">
    <source>
        <dbReference type="RefSeq" id="XP_032155947.1"/>
    </source>
</evidence>
<dbReference type="PRINTS" id="PR00266">
    <property type="entry name" value="INTERFERONAB"/>
</dbReference>
<dbReference type="InterPro" id="IPR000471">
    <property type="entry name" value="Interferon_alpha/beta/delta"/>
</dbReference>
<dbReference type="CDD" id="cd00095">
    <property type="entry name" value="IFab"/>
    <property type="match status" value="1"/>
</dbReference>
<dbReference type="GO" id="GO:0005125">
    <property type="term" value="F:cytokine activity"/>
    <property type="evidence" value="ECO:0007669"/>
    <property type="project" value="UniProtKB-KW"/>
</dbReference>
<dbReference type="AlphaFoldDB" id="A0A6J3JM07"/>
<protein>
    <submittedName>
        <fullName evidence="9">Interferon omega-1-like</fullName>
    </submittedName>
</protein>
<dbReference type="GeneID" id="116566062"/>
<reference evidence="9" key="1">
    <citation type="submission" date="2025-08" db="UniProtKB">
        <authorList>
            <consortium name="RefSeq"/>
        </authorList>
    </citation>
    <scope>IDENTIFICATION</scope>
    <source>
        <tissue evidence="9">Blood</tissue>
    </source>
</reference>
<dbReference type="GO" id="GO:0005126">
    <property type="term" value="F:cytokine receptor binding"/>
    <property type="evidence" value="ECO:0007669"/>
    <property type="project" value="InterPro"/>
</dbReference>
<evidence type="ECO:0000313" key="8">
    <source>
        <dbReference type="Proteomes" id="UP000504640"/>
    </source>
</evidence>
<evidence type="ECO:0000256" key="3">
    <source>
        <dbReference type="ARBA" id="ARBA00022514"/>
    </source>
</evidence>
<evidence type="ECO:0000256" key="2">
    <source>
        <dbReference type="ARBA" id="ARBA00011033"/>
    </source>
</evidence>
<dbReference type="GO" id="GO:0051607">
    <property type="term" value="P:defense response to virus"/>
    <property type="evidence" value="ECO:0007669"/>
    <property type="project" value="UniProtKB-KW"/>
</dbReference>
<evidence type="ECO:0000256" key="6">
    <source>
        <dbReference type="ARBA" id="ARBA00023157"/>
    </source>
</evidence>
<dbReference type="Proteomes" id="UP000504640">
    <property type="component" value="Unplaced"/>
</dbReference>
<keyword evidence="4" id="KW-0964">Secreted</keyword>
<evidence type="ECO:0000256" key="7">
    <source>
        <dbReference type="RuleBase" id="RU000436"/>
    </source>
</evidence>
<comment type="subcellular location">
    <subcellularLocation>
        <location evidence="1">Secreted</location>
    </subcellularLocation>
</comment>
<dbReference type="SUPFAM" id="SSF47266">
    <property type="entry name" value="4-helical cytokines"/>
    <property type="match status" value="1"/>
</dbReference>
<dbReference type="PANTHER" id="PTHR11691:SF37">
    <property type="entry name" value="INTERFERON OMEGA-1"/>
    <property type="match status" value="1"/>
</dbReference>
<dbReference type="FunFam" id="1.20.1250.10:FF:000001">
    <property type="entry name" value="Interferon alpha"/>
    <property type="match status" value="1"/>
</dbReference>
<keyword evidence="6" id="KW-1015">Disulfide bond</keyword>
<dbReference type="Pfam" id="PF00143">
    <property type="entry name" value="Interferon"/>
    <property type="match status" value="1"/>
</dbReference>
<dbReference type="Gene3D" id="1.20.1250.10">
    <property type="match status" value="1"/>
</dbReference>
<dbReference type="RefSeq" id="XP_032155947.1">
    <property type="nucleotide sequence ID" value="XM_032300056.1"/>
</dbReference>
<keyword evidence="5 7" id="KW-0051">Antiviral defense</keyword>
<dbReference type="GO" id="GO:0005615">
    <property type="term" value="C:extracellular space"/>
    <property type="evidence" value="ECO:0007669"/>
    <property type="project" value="UniProtKB-KW"/>
</dbReference>
<name>A0A6J3JM07_SAPAP</name>
<evidence type="ECO:0000256" key="4">
    <source>
        <dbReference type="ARBA" id="ARBA00022525"/>
    </source>
</evidence>
<sequence length="182" mass="20723">MYSCGSFGSLGCYLPPNHGLTGRKILVFLGQVRRISPFLCLKDRRDFRFPQEMVDGSQLLKAQAVSVLREMLQGIFSHFHIERFSAAWNMTLLDQLYTGLHQQLEHLETCLVHVMGEGESAGVVGSPTLALRTYFQGTRLYLKEKKHSDCAWEAVRVEIMRSFSLSTNSQERFRSKVGNMES</sequence>
<proteinExistence type="inferred from homology"/>
<evidence type="ECO:0000256" key="5">
    <source>
        <dbReference type="ARBA" id="ARBA00023118"/>
    </source>
</evidence>
<evidence type="ECO:0000256" key="1">
    <source>
        <dbReference type="ARBA" id="ARBA00004613"/>
    </source>
</evidence>
<accession>A0A6J3JM07</accession>